<dbReference type="Proteomes" id="UP000235659">
    <property type="component" value="Unassembled WGS sequence"/>
</dbReference>
<dbReference type="Proteomes" id="UP000494205">
    <property type="component" value="Unassembled WGS sequence"/>
</dbReference>
<proteinExistence type="predicted"/>
<evidence type="ECO:0000313" key="3">
    <source>
        <dbReference type="Proteomes" id="UP000235659"/>
    </source>
</evidence>
<dbReference type="AlphaFoldDB" id="A0A2N7WS50"/>
<gene>
    <name evidence="2" type="ORF">C0Z16_06660</name>
    <name evidence="1" type="ORF">LMG27174_05919</name>
</gene>
<dbReference type="RefSeq" id="WP_102631391.1">
    <property type="nucleotide sequence ID" value="NZ_CADIJZ010000028.1"/>
</dbReference>
<name>A0A2N7WS50_9BURK</name>
<dbReference type="SUPFAM" id="SSF52172">
    <property type="entry name" value="CheY-like"/>
    <property type="match status" value="1"/>
</dbReference>
<dbReference type="OrthoDB" id="9105265at2"/>
<accession>A0A2N7WS50</accession>
<organism evidence="1 4">
    <name type="scientific">Paraburkholderia rhynchosiae</name>
    <dbReference type="NCBI Taxonomy" id="487049"/>
    <lineage>
        <taxon>Bacteria</taxon>
        <taxon>Pseudomonadati</taxon>
        <taxon>Pseudomonadota</taxon>
        <taxon>Betaproteobacteria</taxon>
        <taxon>Burkholderiales</taxon>
        <taxon>Burkholderiaceae</taxon>
        <taxon>Paraburkholderia</taxon>
    </lineage>
</organism>
<evidence type="ECO:0000313" key="2">
    <source>
        <dbReference type="EMBL" id="PMS32293.1"/>
    </source>
</evidence>
<dbReference type="EMBL" id="CADIJZ010000028">
    <property type="protein sequence ID" value="CAB3732347.1"/>
    <property type="molecule type" value="Genomic_DNA"/>
</dbReference>
<dbReference type="Gene3D" id="3.40.50.2300">
    <property type="match status" value="1"/>
</dbReference>
<sequence length="152" mass="17473">MTHRPPYEDEGQFAVWRLKRSSRPVNCRSVVIAHGDVPVGESLALLLRLRGFTAVATSTMERLELMTEHWKPRALFIDTRLGRADDFRFVRNAASNPAFRNVLMVAMTSVFQHELPRDMRRIGFDGLCRRPCPVWQLAVMLESYFDPSADHS</sequence>
<protein>
    <submittedName>
        <fullName evidence="2">Response regulator receiver protein</fullName>
    </submittedName>
</protein>
<reference evidence="2 3" key="1">
    <citation type="submission" date="2018-01" db="EMBL/GenBank/DDBJ databases">
        <title>Whole genome analyses suggest that Burkholderia sensu lato contains two further novel genera in the rhizoxinica-symbiotica group Mycetohabitans gen. nov., and Trinickia gen. nov.: implications for the evolution of diazotrophy and nodulation in the Burkholderiaceae.</title>
        <authorList>
            <person name="Estrada-de los Santos P."/>
            <person name="Palmer M."/>
            <person name="Chavez-Ramirez B."/>
            <person name="Beukes C."/>
            <person name="Steenkamp E.T."/>
            <person name="Hirsch A.M."/>
            <person name="Manyaka P."/>
            <person name="Maluk M."/>
            <person name="Lafos M."/>
            <person name="Crook M."/>
            <person name="Gross E."/>
            <person name="Simon M.F."/>
            <person name="Bueno dos Reis Junior F."/>
            <person name="Poole P.S."/>
            <person name="Venter S.N."/>
            <person name="James E.K."/>
        </authorList>
    </citation>
    <scope>NUCLEOTIDE SEQUENCE [LARGE SCALE GENOMIC DNA]</scope>
    <source>
        <strain evidence="2 3">WSM 3937</strain>
    </source>
</reference>
<evidence type="ECO:0000313" key="4">
    <source>
        <dbReference type="Proteomes" id="UP000494205"/>
    </source>
</evidence>
<evidence type="ECO:0000313" key="1">
    <source>
        <dbReference type="EMBL" id="CAB3732347.1"/>
    </source>
</evidence>
<dbReference type="EMBL" id="PNXY01000004">
    <property type="protein sequence ID" value="PMS32293.1"/>
    <property type="molecule type" value="Genomic_DNA"/>
</dbReference>
<dbReference type="InterPro" id="IPR011006">
    <property type="entry name" value="CheY-like_superfamily"/>
</dbReference>
<keyword evidence="3" id="KW-1185">Reference proteome</keyword>
<reference evidence="1 4" key="2">
    <citation type="submission" date="2020-04" db="EMBL/GenBank/DDBJ databases">
        <authorList>
            <person name="De Canck E."/>
        </authorList>
    </citation>
    <scope>NUCLEOTIDE SEQUENCE [LARGE SCALE GENOMIC DNA]</scope>
    <source>
        <strain evidence="1 4">LMG 27174</strain>
    </source>
</reference>